<feature type="compositionally biased region" description="Basic residues" evidence="2">
    <location>
        <begin position="36"/>
        <end position="57"/>
    </location>
</feature>
<dbReference type="RefSeq" id="WP_178978102.1">
    <property type="nucleotide sequence ID" value="NZ_JABXYR010000001.1"/>
</dbReference>
<organism evidence="5 6">
    <name type="scientific">Mogibacterium timidum</name>
    <dbReference type="NCBI Taxonomy" id="35519"/>
    <lineage>
        <taxon>Bacteria</taxon>
        <taxon>Bacillati</taxon>
        <taxon>Bacillota</taxon>
        <taxon>Clostridia</taxon>
        <taxon>Peptostreptococcales</taxon>
        <taxon>Anaerovoracaceae</taxon>
        <taxon>Mogibacterium</taxon>
    </lineage>
</organism>
<name>A0A7Y9B031_9FIRM</name>
<sequence length="596" mass="64784">MEQKQANKRKVKPDNKGKVANIDNMQGVEQAAKTKAPSKAKAKAAKKKAKKEAAKAAKKAKRKAKKLARQYKAEALDRKKRDARAAKKAAKAAKGPSAWNKLCRGIATAAAAPINLHDRVQDASDKFFIGCGYSLATEYHDMRVRYKGSGGKIVSGLFTLIILVCGVLLTMEHYTIYEYAYNGRVLGYVKSEDSVVSLLDVAGDHMSSSNGGARIKFVADNNVTFRRVSAAEKDVDDPDTVINKLTYMTDIEVSAYGIYQDDKLLTVVETKGTANSLVDEVLAHYKQPDKGMRIEQLKFAKPVEVKQLDVMLTSVQSKKQAKEQLLDGGDIKLSHIIKSDETIGNVAKAYDVNVKDMSGKTATQAVDKLKSGDLVNMKKKVNPLEVKIVETGKMSETIPFETENQETTDLYKGESLVAQEGVDGRQIISGTITKINDKTVKRSIKTKEVVAEPVKRIVKVGTNDKPKTASSGSYAVPIKSAYVINSNGRFGTRWGRKHEGLDFSCPTGTPIYAADGGTVIKSGVSGGYGNCVVIKHDNGQETLYGHCSKLNVSVGEKVYKGQVIAAVGNTGRSTGAHLHFEIHVGGQAVDPWNYIF</sequence>
<keyword evidence="3" id="KW-0812">Transmembrane</keyword>
<evidence type="ECO:0000256" key="1">
    <source>
        <dbReference type="ARBA" id="ARBA00022729"/>
    </source>
</evidence>
<protein>
    <submittedName>
        <fullName evidence="5">Peptidoglycan DD-metalloendopeptidase family protein</fullName>
    </submittedName>
</protein>
<dbReference type="PANTHER" id="PTHR21666:SF270">
    <property type="entry name" value="MUREIN HYDROLASE ACTIVATOR ENVC"/>
    <property type="match status" value="1"/>
</dbReference>
<dbReference type="GO" id="GO:0004222">
    <property type="term" value="F:metalloendopeptidase activity"/>
    <property type="evidence" value="ECO:0007669"/>
    <property type="project" value="TreeGrafter"/>
</dbReference>
<dbReference type="InterPro" id="IPR016047">
    <property type="entry name" value="M23ase_b-sheet_dom"/>
</dbReference>
<dbReference type="SUPFAM" id="SSF51261">
    <property type="entry name" value="Duplicated hybrid motif"/>
    <property type="match status" value="1"/>
</dbReference>
<dbReference type="Pfam" id="PF01551">
    <property type="entry name" value="Peptidase_M23"/>
    <property type="match status" value="1"/>
</dbReference>
<evidence type="ECO:0000313" key="5">
    <source>
        <dbReference type="EMBL" id="NWO22699.1"/>
    </source>
</evidence>
<dbReference type="Gene3D" id="2.70.70.10">
    <property type="entry name" value="Glucose Permease (Domain IIA)"/>
    <property type="match status" value="1"/>
</dbReference>
<dbReference type="InterPro" id="IPR011098">
    <property type="entry name" value="G5_dom"/>
</dbReference>
<feature type="compositionally biased region" description="Basic residues" evidence="2">
    <location>
        <begin position="1"/>
        <end position="11"/>
    </location>
</feature>
<dbReference type="PANTHER" id="PTHR21666">
    <property type="entry name" value="PEPTIDASE-RELATED"/>
    <property type="match status" value="1"/>
</dbReference>
<dbReference type="SMART" id="SM01208">
    <property type="entry name" value="G5"/>
    <property type="match status" value="1"/>
</dbReference>
<reference evidence="5 6" key="1">
    <citation type="submission" date="2020-06" db="EMBL/GenBank/DDBJ databases">
        <title>Mogibacterium timidum strain W9173 genomic sequence.</title>
        <authorList>
            <person name="Wade W.G."/>
            <person name="Johnston C.D."/>
            <person name="Chen T."/>
            <person name="Dewhirst F.E."/>
        </authorList>
    </citation>
    <scope>NUCLEOTIDE SEQUENCE [LARGE SCALE GENOMIC DNA]</scope>
    <source>
        <strain evidence="5 6">W9173</strain>
    </source>
</reference>
<evidence type="ECO:0000259" key="4">
    <source>
        <dbReference type="PROSITE" id="PS51109"/>
    </source>
</evidence>
<proteinExistence type="predicted"/>
<dbReference type="Proteomes" id="UP000526307">
    <property type="component" value="Unassembled WGS sequence"/>
</dbReference>
<keyword evidence="3" id="KW-1133">Transmembrane helix</keyword>
<feature type="region of interest" description="Disordered" evidence="2">
    <location>
        <begin position="1"/>
        <end position="57"/>
    </location>
</feature>
<dbReference type="EMBL" id="JABXYR010000001">
    <property type="protein sequence ID" value="NWO22699.1"/>
    <property type="molecule type" value="Genomic_DNA"/>
</dbReference>
<feature type="domain" description="G5" evidence="4">
    <location>
        <begin position="384"/>
        <end position="464"/>
    </location>
</feature>
<dbReference type="InterPro" id="IPR050570">
    <property type="entry name" value="Cell_wall_metabolism_enzyme"/>
</dbReference>
<dbReference type="CDD" id="cd12797">
    <property type="entry name" value="M23_peptidase"/>
    <property type="match status" value="1"/>
</dbReference>
<comment type="caution">
    <text evidence="5">The sequence shown here is derived from an EMBL/GenBank/DDBJ whole genome shotgun (WGS) entry which is preliminary data.</text>
</comment>
<gene>
    <name evidence="5" type="ORF">HW270_01150</name>
</gene>
<evidence type="ECO:0000256" key="2">
    <source>
        <dbReference type="SAM" id="MobiDB-lite"/>
    </source>
</evidence>
<dbReference type="PROSITE" id="PS51109">
    <property type="entry name" value="G5"/>
    <property type="match status" value="1"/>
</dbReference>
<dbReference type="InterPro" id="IPR011055">
    <property type="entry name" value="Dup_hybrid_motif"/>
</dbReference>
<keyword evidence="3" id="KW-0472">Membrane</keyword>
<dbReference type="Pfam" id="PF07501">
    <property type="entry name" value="G5"/>
    <property type="match status" value="1"/>
</dbReference>
<dbReference type="AlphaFoldDB" id="A0A7Y9B031"/>
<dbReference type="Gene3D" id="2.20.230.10">
    <property type="entry name" value="Resuscitation-promoting factor rpfb"/>
    <property type="match status" value="1"/>
</dbReference>
<accession>A0A7Y9B031</accession>
<feature type="transmembrane region" description="Helical" evidence="3">
    <location>
        <begin position="153"/>
        <end position="171"/>
    </location>
</feature>
<evidence type="ECO:0000256" key="3">
    <source>
        <dbReference type="SAM" id="Phobius"/>
    </source>
</evidence>
<keyword evidence="6" id="KW-1185">Reference proteome</keyword>
<evidence type="ECO:0000313" key="6">
    <source>
        <dbReference type="Proteomes" id="UP000526307"/>
    </source>
</evidence>
<keyword evidence="1" id="KW-0732">Signal</keyword>